<comment type="function">
    <text evidence="5">Catalyzes the formation of 2'O-methylated cytidine (Cm32) or 2'O-methylated uridine (Um32) at position 32 in tRNA.</text>
</comment>
<evidence type="ECO:0000256" key="1">
    <source>
        <dbReference type="ARBA" id="ARBA00007228"/>
    </source>
</evidence>
<sequence length="268" mass="29596">MRITIILVAPARAENIGAAARAMKTMGFSELRIVDSQAHLEPATRWVAHGSGDIIDNIKVFPTLVESLHDVDFTVATTARSRAKYHYYATPVELVPLLEEKSSWMSHAALVFGREDSGLTNEELALADVLTGVPMVADYPSLNLGQAVMVYCYQLATLIQQPAKSDTTADQHQLQALRERVMALLTTLAVADDIKLVDWLQQRLGLLEQRDTAMLHRLLHDIEKISPNKNALVSIFQLFILTATGNMSLCGLKKECLIAASELVTCRE</sequence>
<feature type="domain" description="tRNA/rRNA methyltransferase SpoU type" evidence="6">
    <location>
        <begin position="3"/>
        <end position="153"/>
    </location>
</feature>
<evidence type="ECO:0000256" key="4">
    <source>
        <dbReference type="ARBA" id="ARBA00022691"/>
    </source>
</evidence>
<dbReference type="GO" id="GO:0003723">
    <property type="term" value="F:RNA binding"/>
    <property type="evidence" value="ECO:0007669"/>
    <property type="project" value="InterPro"/>
</dbReference>
<dbReference type="InterPro" id="IPR029026">
    <property type="entry name" value="tRNA_m1G_MTases_N"/>
</dbReference>
<keyword evidence="3" id="KW-0808">Transferase</keyword>
<accession>W1F7Z5</accession>
<dbReference type="PANTHER" id="PTHR42786:SF1">
    <property type="entry name" value="TRNA (CYTIDINE_URIDINE-2'-O-)-METHYLTRANSFERASE TRMJ"/>
    <property type="match status" value="1"/>
</dbReference>
<dbReference type="PIRSF" id="PIRSF004808">
    <property type="entry name" value="LasT"/>
    <property type="match status" value="1"/>
</dbReference>
<evidence type="ECO:0000256" key="5">
    <source>
        <dbReference type="RuleBase" id="RU362024"/>
    </source>
</evidence>
<dbReference type="GO" id="GO:0160206">
    <property type="term" value="F:tRNA (cytidine(32)/uridine(32)-2'-O)-methyltransferase activity"/>
    <property type="evidence" value="ECO:0007669"/>
    <property type="project" value="UniProtKB-EC"/>
</dbReference>
<keyword evidence="5" id="KW-0963">Cytoplasm</keyword>
<dbReference type="PANTHER" id="PTHR42786">
    <property type="entry name" value="TRNA/RRNA METHYLTRANSFERASE"/>
    <property type="match status" value="1"/>
</dbReference>
<dbReference type="SUPFAM" id="SSF75217">
    <property type="entry name" value="alpha/beta knot"/>
    <property type="match status" value="1"/>
</dbReference>
<comment type="caution">
    <text evidence="7">The sequence shown here is derived from an EMBL/GenBank/DDBJ whole genome shotgun (WGS) entry which is preliminary data.</text>
</comment>
<comment type="catalytic activity">
    <reaction evidence="5">
        <text>cytidine(32) in tRNA + S-adenosyl-L-methionine = 2'-O-methylcytidine(32) in tRNA + S-adenosyl-L-homocysteine + H(+)</text>
        <dbReference type="Rhea" id="RHEA:42932"/>
        <dbReference type="Rhea" id="RHEA-COMP:10288"/>
        <dbReference type="Rhea" id="RHEA-COMP:10289"/>
        <dbReference type="ChEBI" id="CHEBI:15378"/>
        <dbReference type="ChEBI" id="CHEBI:57856"/>
        <dbReference type="ChEBI" id="CHEBI:59789"/>
        <dbReference type="ChEBI" id="CHEBI:74495"/>
        <dbReference type="ChEBI" id="CHEBI:82748"/>
        <dbReference type="EC" id="2.1.1.200"/>
    </reaction>
</comment>
<dbReference type="CDD" id="cd18093">
    <property type="entry name" value="SpoU-like_TrmJ"/>
    <property type="match status" value="1"/>
</dbReference>
<name>W1F7Z5_ECOLX</name>
<dbReference type="GO" id="GO:0005829">
    <property type="term" value="C:cytosol"/>
    <property type="evidence" value="ECO:0007669"/>
    <property type="project" value="TreeGrafter"/>
</dbReference>
<proteinExistence type="inferred from homology"/>
<evidence type="ECO:0000256" key="2">
    <source>
        <dbReference type="ARBA" id="ARBA00022603"/>
    </source>
</evidence>
<protein>
    <recommendedName>
        <fullName evidence="5">tRNA (cytidine/uridine-2'-O-)-methyltransferase TrmJ</fullName>
        <ecNumber evidence="5">2.1.1.200</ecNumber>
    </recommendedName>
    <alternativeName>
        <fullName evidence="5">tRNA (cytidine(32)/uridine(32)-2'-O)-methyltransferase</fullName>
    </alternativeName>
    <alternativeName>
        <fullName evidence="5">tRNA Cm32/Um32 methyltransferase</fullName>
    </alternativeName>
</protein>
<dbReference type="FunFam" id="3.40.1280.10:FF:000014">
    <property type="entry name" value="Predicted protein"/>
    <property type="match status" value="1"/>
</dbReference>
<reference evidence="7 8" key="1">
    <citation type="submission" date="2013-10" db="EMBL/GenBank/DDBJ databases">
        <title>Antibiotic resistance diversity of beta-lactamase producers in the General Hospital Vienna.</title>
        <authorList>
            <person name="Barisic I."/>
            <person name="Mitteregger D."/>
            <person name="Hirschl A.M."/>
            <person name="Noehammer C."/>
            <person name="Wiesinger-Mayr H."/>
        </authorList>
    </citation>
    <scope>NUCLEOTIDE SEQUENCE [LARGE SCALE GENOMIC DNA]</scope>
    <source>
        <strain evidence="7 8">ISC7</strain>
    </source>
</reference>
<dbReference type="InterPro" id="IPR004384">
    <property type="entry name" value="RNA_MeTrfase_TrmJ/LasT"/>
</dbReference>
<comment type="subcellular location">
    <subcellularLocation>
        <location evidence="5">Cytoplasm</location>
    </subcellularLocation>
</comment>
<dbReference type="NCBIfam" id="TIGR00050">
    <property type="entry name" value="rRNA_methyl_1"/>
    <property type="match status" value="1"/>
</dbReference>
<evidence type="ECO:0000259" key="6">
    <source>
        <dbReference type="Pfam" id="PF00588"/>
    </source>
</evidence>
<dbReference type="GO" id="GO:0002128">
    <property type="term" value="P:tRNA nucleoside ribose methylation"/>
    <property type="evidence" value="ECO:0007669"/>
    <property type="project" value="TreeGrafter"/>
</dbReference>
<dbReference type="InterPro" id="IPR029028">
    <property type="entry name" value="Alpha/beta_knot_MTases"/>
</dbReference>
<comment type="subunit">
    <text evidence="5">Homodimer.</text>
</comment>
<evidence type="ECO:0000256" key="3">
    <source>
        <dbReference type="ARBA" id="ARBA00022679"/>
    </source>
</evidence>
<evidence type="ECO:0000313" key="7">
    <source>
        <dbReference type="EMBL" id="CDL29793.1"/>
    </source>
</evidence>
<keyword evidence="5" id="KW-0819">tRNA processing</keyword>
<dbReference type="Pfam" id="PF00588">
    <property type="entry name" value="SpoU_methylase"/>
    <property type="match status" value="1"/>
</dbReference>
<keyword evidence="2 5" id="KW-0489">Methyltransferase</keyword>
<keyword evidence="4 5" id="KW-0949">S-adenosyl-L-methionine</keyword>
<comment type="catalytic activity">
    <reaction evidence="5">
        <text>uridine(32) in tRNA + S-adenosyl-L-methionine = 2'-O-methyluridine(32) in tRNA + S-adenosyl-L-homocysteine + H(+)</text>
        <dbReference type="Rhea" id="RHEA:42936"/>
        <dbReference type="Rhea" id="RHEA-COMP:10107"/>
        <dbReference type="Rhea" id="RHEA-COMP:10290"/>
        <dbReference type="ChEBI" id="CHEBI:15378"/>
        <dbReference type="ChEBI" id="CHEBI:57856"/>
        <dbReference type="ChEBI" id="CHEBI:59789"/>
        <dbReference type="ChEBI" id="CHEBI:65315"/>
        <dbReference type="ChEBI" id="CHEBI:74478"/>
        <dbReference type="EC" id="2.1.1.200"/>
    </reaction>
</comment>
<gene>
    <name evidence="5" type="primary">trmJ</name>
</gene>
<comment type="similarity">
    <text evidence="1">Belongs to the class IV-like SAM-binding methyltransferase superfamily. RNA methyltransferase TrmH family.</text>
</comment>
<dbReference type="EMBL" id="CBWN010000168">
    <property type="protein sequence ID" value="CDL29793.1"/>
    <property type="molecule type" value="Genomic_DNA"/>
</dbReference>
<dbReference type="AlphaFoldDB" id="W1F7Z5"/>
<evidence type="ECO:0000313" key="8">
    <source>
        <dbReference type="Proteomes" id="UP000019199"/>
    </source>
</evidence>
<dbReference type="Gene3D" id="3.40.1280.10">
    <property type="match status" value="1"/>
</dbReference>
<dbReference type="InterPro" id="IPR001537">
    <property type="entry name" value="SpoU_MeTrfase"/>
</dbReference>
<dbReference type="Proteomes" id="UP000019199">
    <property type="component" value="Unassembled WGS sequence"/>
</dbReference>
<dbReference type="GO" id="GO:0106339">
    <property type="term" value="F:tRNA (cytidine(32)-2'-O)-methyltransferase activity"/>
    <property type="evidence" value="ECO:0007669"/>
    <property type="project" value="RHEA"/>
</dbReference>
<organism evidence="7 8">
    <name type="scientific">Escherichia coli ISC7</name>
    <dbReference type="NCBI Taxonomy" id="1432555"/>
    <lineage>
        <taxon>Bacteria</taxon>
        <taxon>Pseudomonadati</taxon>
        <taxon>Pseudomonadota</taxon>
        <taxon>Gammaproteobacteria</taxon>
        <taxon>Enterobacterales</taxon>
        <taxon>Enterobacteriaceae</taxon>
        <taxon>Escherichia</taxon>
    </lineage>
</organism>
<dbReference type="EC" id="2.1.1.200" evidence="5"/>
<dbReference type="NCBIfam" id="NF007752">
    <property type="entry name" value="PRK10433.1"/>
    <property type="match status" value="1"/>
</dbReference>